<keyword evidence="2" id="KW-1185">Reference proteome</keyword>
<reference evidence="1 2" key="1">
    <citation type="submission" date="2021-04" db="EMBL/GenBank/DDBJ databases">
        <title>Genome analysis of Polyangium sp.</title>
        <authorList>
            <person name="Li Y."/>
            <person name="Wang J."/>
        </authorList>
    </citation>
    <scope>NUCLEOTIDE SEQUENCE [LARGE SCALE GENOMIC DNA]</scope>
    <source>
        <strain evidence="1 2">SDU14</strain>
    </source>
</reference>
<name>A0A9X4ATP4_9BACT</name>
<comment type="caution">
    <text evidence="1">The sequence shown here is derived from an EMBL/GenBank/DDBJ whole genome shotgun (WGS) entry which is preliminary data.</text>
</comment>
<dbReference type="Proteomes" id="UP001151081">
    <property type="component" value="Unassembled WGS sequence"/>
</dbReference>
<dbReference type="AlphaFoldDB" id="A0A9X4ATP4"/>
<dbReference type="EMBL" id="JAGTJJ010000008">
    <property type="protein sequence ID" value="MDC3982415.1"/>
    <property type="molecule type" value="Genomic_DNA"/>
</dbReference>
<protein>
    <recommendedName>
        <fullName evidence="3">MerR-like DNA binding protein</fullName>
    </recommendedName>
</protein>
<sequence length="201" mass="22398">MYKNMSREYFSRPTKQGVSEQHEHVVDICDVVLPGARFPYRGSLWLNYATMFHAGKTTKITGLSYRQLDNAVRNRRLRPSAGAARGRGTVRSFSQRDLVALRLTQQILAAGHRLGPFLHIIKYVQHGKRLPALEKLKGTVLISNGAKVQLLDGTKVNLSATLGARGVIYAVDLGAAAEHVRRGIERFATTSRQHPRRANKS</sequence>
<evidence type="ECO:0008006" key="3">
    <source>
        <dbReference type="Google" id="ProtNLM"/>
    </source>
</evidence>
<dbReference type="RefSeq" id="WP_272458661.1">
    <property type="nucleotide sequence ID" value="NZ_JAGTJJ010000008.1"/>
</dbReference>
<evidence type="ECO:0000313" key="1">
    <source>
        <dbReference type="EMBL" id="MDC3982415.1"/>
    </source>
</evidence>
<evidence type="ECO:0000313" key="2">
    <source>
        <dbReference type="Proteomes" id="UP001151081"/>
    </source>
</evidence>
<organism evidence="1 2">
    <name type="scientific">Polyangium jinanense</name>
    <dbReference type="NCBI Taxonomy" id="2829994"/>
    <lineage>
        <taxon>Bacteria</taxon>
        <taxon>Pseudomonadati</taxon>
        <taxon>Myxococcota</taxon>
        <taxon>Polyangia</taxon>
        <taxon>Polyangiales</taxon>
        <taxon>Polyangiaceae</taxon>
        <taxon>Polyangium</taxon>
    </lineage>
</organism>
<accession>A0A9X4ATP4</accession>
<proteinExistence type="predicted"/>
<gene>
    <name evidence="1" type="ORF">KEG57_18005</name>
</gene>